<reference evidence="4" key="1">
    <citation type="submission" date="2021-03" db="EMBL/GenBank/DDBJ databases">
        <title>Microbacterium sp. nov., a novel actinobacterium isolated from cow dung.</title>
        <authorList>
            <person name="Zhang L."/>
        </authorList>
    </citation>
    <scope>NUCLEOTIDE SEQUENCE</scope>
    <source>
        <strain evidence="4">NEAU-LLB</strain>
    </source>
</reference>
<dbReference type="RefSeq" id="WP_208504691.1">
    <property type="nucleotide sequence ID" value="NZ_JAGFOA010000006.1"/>
</dbReference>
<dbReference type="InterPro" id="IPR005471">
    <property type="entry name" value="Tscrpt_reg_IclR_N"/>
</dbReference>
<dbReference type="GO" id="GO:0045892">
    <property type="term" value="P:negative regulation of DNA-templated transcription"/>
    <property type="evidence" value="ECO:0007669"/>
    <property type="project" value="TreeGrafter"/>
</dbReference>
<evidence type="ECO:0000256" key="2">
    <source>
        <dbReference type="ARBA" id="ARBA00023163"/>
    </source>
</evidence>
<evidence type="ECO:0000256" key="1">
    <source>
        <dbReference type="ARBA" id="ARBA00023015"/>
    </source>
</evidence>
<dbReference type="Gene3D" id="1.10.10.10">
    <property type="entry name" value="Winged helix-like DNA-binding domain superfamily/Winged helix DNA-binding domain"/>
    <property type="match status" value="1"/>
</dbReference>
<dbReference type="Gene3D" id="3.30.450.40">
    <property type="match status" value="1"/>
</dbReference>
<comment type="caution">
    <text evidence="4">The sequence shown here is derived from an EMBL/GenBank/DDBJ whole genome shotgun (WGS) entry which is preliminary data.</text>
</comment>
<dbReference type="InterPro" id="IPR029016">
    <property type="entry name" value="GAF-like_dom_sf"/>
</dbReference>
<dbReference type="GO" id="GO:0003700">
    <property type="term" value="F:DNA-binding transcription factor activity"/>
    <property type="evidence" value="ECO:0007669"/>
    <property type="project" value="TreeGrafter"/>
</dbReference>
<dbReference type="PANTHER" id="PTHR30136:SF35">
    <property type="entry name" value="HTH-TYPE TRANSCRIPTIONAL REGULATOR RV1719"/>
    <property type="match status" value="1"/>
</dbReference>
<keyword evidence="1" id="KW-0805">Transcription regulation</keyword>
<proteinExistence type="predicted"/>
<feature type="domain" description="HTH iclR-type" evidence="3">
    <location>
        <begin position="10"/>
        <end position="72"/>
    </location>
</feature>
<dbReference type="InterPro" id="IPR050707">
    <property type="entry name" value="HTH_MetabolicPath_Reg"/>
</dbReference>
<dbReference type="AlphaFoldDB" id="A0A939QKR7"/>
<dbReference type="InterPro" id="IPR036388">
    <property type="entry name" value="WH-like_DNA-bd_sf"/>
</dbReference>
<dbReference type="SMART" id="SM00346">
    <property type="entry name" value="HTH_ICLR"/>
    <property type="match status" value="1"/>
</dbReference>
<accession>A0A939QKR7</accession>
<evidence type="ECO:0000313" key="5">
    <source>
        <dbReference type="Proteomes" id="UP000680132"/>
    </source>
</evidence>
<keyword evidence="5" id="KW-1185">Reference proteome</keyword>
<dbReference type="Proteomes" id="UP000680132">
    <property type="component" value="Unassembled WGS sequence"/>
</dbReference>
<protein>
    <submittedName>
        <fullName evidence="4">Helix-turn-helix domain-containing protein</fullName>
    </submittedName>
</protein>
<dbReference type="EMBL" id="JAGFOA010000006">
    <property type="protein sequence ID" value="MBO3664743.1"/>
    <property type="molecule type" value="Genomic_DNA"/>
</dbReference>
<name>A0A939QKR7_9MICO</name>
<dbReference type="PROSITE" id="PS51077">
    <property type="entry name" value="HTH_ICLR"/>
    <property type="match status" value="1"/>
</dbReference>
<evidence type="ECO:0000313" key="4">
    <source>
        <dbReference type="EMBL" id="MBO3664743.1"/>
    </source>
</evidence>
<sequence length="238" mass="25142">MTGGRASADGDRVSLALQVLELVARHRSGISANDLARALQVPRSTMYRTVNSLVQSEFLLRHPDLTGFILGVRVLELAQTVSSVVPSPESAILADLRRTTSAAIHLARFDGARIELIDEDAHHPISDVDAFAAHPTHSAIGQVLLAELPAPRARALWGVAEEEIHDLREATALRGYAQQVGMLTPNGACLAIPVHVAGAVVGAVALSAPPTHISTAARHVARLRDAAVGIGAVWSTRT</sequence>
<dbReference type="Pfam" id="PF09339">
    <property type="entry name" value="HTH_IclR"/>
    <property type="match status" value="1"/>
</dbReference>
<dbReference type="PANTHER" id="PTHR30136">
    <property type="entry name" value="HELIX-TURN-HELIX TRANSCRIPTIONAL REGULATOR, ICLR FAMILY"/>
    <property type="match status" value="1"/>
</dbReference>
<gene>
    <name evidence="4" type="ORF">J5V96_14690</name>
</gene>
<dbReference type="InterPro" id="IPR036390">
    <property type="entry name" value="WH_DNA-bd_sf"/>
</dbReference>
<dbReference type="SUPFAM" id="SSF55781">
    <property type="entry name" value="GAF domain-like"/>
    <property type="match status" value="1"/>
</dbReference>
<dbReference type="SUPFAM" id="SSF46785">
    <property type="entry name" value="Winged helix' DNA-binding domain"/>
    <property type="match status" value="1"/>
</dbReference>
<keyword evidence="2" id="KW-0804">Transcription</keyword>
<organism evidence="4 5">
    <name type="scientific">Microbacterium stercoris</name>
    <dbReference type="NCBI Taxonomy" id="2820289"/>
    <lineage>
        <taxon>Bacteria</taxon>
        <taxon>Bacillati</taxon>
        <taxon>Actinomycetota</taxon>
        <taxon>Actinomycetes</taxon>
        <taxon>Micrococcales</taxon>
        <taxon>Microbacteriaceae</taxon>
        <taxon>Microbacterium</taxon>
    </lineage>
</organism>
<evidence type="ECO:0000259" key="3">
    <source>
        <dbReference type="PROSITE" id="PS51077"/>
    </source>
</evidence>
<dbReference type="GO" id="GO:0003677">
    <property type="term" value="F:DNA binding"/>
    <property type="evidence" value="ECO:0007669"/>
    <property type="project" value="InterPro"/>
</dbReference>